<evidence type="ECO:0000313" key="3">
    <source>
        <dbReference type="Proteomes" id="UP001205843"/>
    </source>
</evidence>
<dbReference type="Pfam" id="PF10975">
    <property type="entry name" value="DUF2802"/>
    <property type="match status" value="1"/>
</dbReference>
<dbReference type="EMBL" id="JALJXV010000006">
    <property type="protein sequence ID" value="MCP1675579.1"/>
    <property type="molecule type" value="Genomic_DNA"/>
</dbReference>
<name>A0AAE3G4N7_9GAMM</name>
<proteinExistence type="predicted"/>
<protein>
    <submittedName>
        <fullName evidence="2">4-aminobutyrate aminotransferase-like enzyme</fullName>
    </submittedName>
</protein>
<feature type="coiled-coil region" evidence="1">
    <location>
        <begin position="22"/>
        <end position="81"/>
    </location>
</feature>
<dbReference type="GO" id="GO:0008483">
    <property type="term" value="F:transaminase activity"/>
    <property type="evidence" value="ECO:0007669"/>
    <property type="project" value="UniProtKB-KW"/>
</dbReference>
<dbReference type="Proteomes" id="UP001205843">
    <property type="component" value="Unassembled WGS sequence"/>
</dbReference>
<keyword evidence="2" id="KW-0032">Aminotransferase</keyword>
<gene>
    <name evidence="2" type="ORF">J2T57_002729</name>
</gene>
<accession>A0AAE3G4N7</accession>
<dbReference type="AlphaFoldDB" id="A0AAE3G4N7"/>
<organism evidence="2 3">
    <name type="scientific">Natronocella acetinitrilica</name>
    <dbReference type="NCBI Taxonomy" id="414046"/>
    <lineage>
        <taxon>Bacteria</taxon>
        <taxon>Pseudomonadati</taxon>
        <taxon>Pseudomonadota</taxon>
        <taxon>Gammaproteobacteria</taxon>
        <taxon>Chromatiales</taxon>
        <taxon>Ectothiorhodospiraceae</taxon>
        <taxon>Natronocella</taxon>
    </lineage>
</organism>
<evidence type="ECO:0000313" key="2">
    <source>
        <dbReference type="EMBL" id="MCP1675579.1"/>
    </source>
</evidence>
<dbReference type="RefSeq" id="WP_253479152.1">
    <property type="nucleotide sequence ID" value="NZ_JALJXV010000006.1"/>
</dbReference>
<evidence type="ECO:0000256" key="1">
    <source>
        <dbReference type="SAM" id="Coils"/>
    </source>
</evidence>
<dbReference type="InterPro" id="IPR021244">
    <property type="entry name" value="DUF2802"/>
</dbReference>
<keyword evidence="2" id="KW-0808">Transferase</keyword>
<keyword evidence="3" id="KW-1185">Reference proteome</keyword>
<comment type="caution">
    <text evidence="2">The sequence shown here is derived from an EMBL/GenBank/DDBJ whole genome shotgun (WGS) entry which is preliminary data.</text>
</comment>
<reference evidence="2" key="1">
    <citation type="submission" date="2022-03" db="EMBL/GenBank/DDBJ databases">
        <title>Genomic Encyclopedia of Type Strains, Phase III (KMG-III): the genomes of soil and plant-associated and newly described type strains.</title>
        <authorList>
            <person name="Whitman W."/>
        </authorList>
    </citation>
    <scope>NUCLEOTIDE SEQUENCE</scope>
    <source>
        <strain evidence="2">ANL 6-2</strain>
    </source>
</reference>
<keyword evidence="1" id="KW-0175">Coiled coil</keyword>
<sequence length="125" mass="13753">MTLALIVALFAACLGIYAVFRAEDAGRRQAKLLEQLRQSQQRLAENQQTAAAGAVAQGDQLVRLEQDLRRLKDQLTTVASRETGEEAFNQAIRMARRGSSREDIMASCGLSLVEADLVLLLHREG</sequence>